<evidence type="ECO:0008006" key="3">
    <source>
        <dbReference type="Google" id="ProtNLM"/>
    </source>
</evidence>
<proteinExistence type="predicted"/>
<keyword evidence="2" id="KW-1185">Reference proteome</keyword>
<accession>A0A136Q8P9</accession>
<dbReference type="STRING" id="626937.HMPREF3293_00161"/>
<sequence length="145" mass="15028">MRDIERAKALLQTEDCSCVLVKGDIIYTSRKAGIAPLVEFLSSGAGLNGFSAADKIVGKAAALLFALAGAREIYAPVMSGSALPVLRQNGIAFSCDTLTPSIENRAGTGPCPMEKAVAEIDDPAQAFTAIKTAMARRANGRGGNL</sequence>
<dbReference type="InterPro" id="IPR016193">
    <property type="entry name" value="Cytidine_deaminase-like"/>
</dbReference>
<dbReference type="EMBL" id="LSZW01000013">
    <property type="protein sequence ID" value="KXK66984.1"/>
    <property type="molecule type" value="Genomic_DNA"/>
</dbReference>
<dbReference type="Gene3D" id="3.40.140.30">
    <property type="entry name" value="Hypothetical protein TM1506"/>
    <property type="match status" value="1"/>
</dbReference>
<dbReference type="OrthoDB" id="9815422at2"/>
<dbReference type="Pfam" id="PF08973">
    <property type="entry name" value="TM1506"/>
    <property type="match status" value="1"/>
</dbReference>
<dbReference type="AlphaFoldDB" id="A0A136Q8P9"/>
<dbReference type="InterPro" id="IPR037081">
    <property type="entry name" value="Hyp_TM1506"/>
</dbReference>
<comment type="caution">
    <text evidence="1">The sequence shown here is derived from an EMBL/GenBank/DDBJ whole genome shotgun (WGS) entry which is preliminary data.</text>
</comment>
<evidence type="ECO:0000313" key="1">
    <source>
        <dbReference type="EMBL" id="KXK66984.1"/>
    </source>
</evidence>
<protein>
    <recommendedName>
        <fullName evidence="3">DUF1893 domain-containing protein</fullName>
    </recommendedName>
</protein>
<organism evidence="1 2">
    <name type="scientific">Christensenella minuta</name>
    <dbReference type="NCBI Taxonomy" id="626937"/>
    <lineage>
        <taxon>Bacteria</taxon>
        <taxon>Bacillati</taxon>
        <taxon>Bacillota</taxon>
        <taxon>Clostridia</taxon>
        <taxon>Christensenellales</taxon>
        <taxon>Christensenellaceae</taxon>
        <taxon>Christensenella</taxon>
    </lineage>
</organism>
<dbReference type="InterPro" id="IPR015067">
    <property type="entry name" value="DUF1893_TM1506-like"/>
</dbReference>
<dbReference type="RefSeq" id="WP_066523709.1">
    <property type="nucleotide sequence ID" value="NZ_CABMOF010000028.1"/>
</dbReference>
<dbReference type="Proteomes" id="UP000070366">
    <property type="component" value="Unassembled WGS sequence"/>
</dbReference>
<dbReference type="SUPFAM" id="SSF53927">
    <property type="entry name" value="Cytidine deaminase-like"/>
    <property type="match status" value="1"/>
</dbReference>
<dbReference type="KEGG" id="cmiu:B1H56_13055"/>
<name>A0A136Q8P9_9FIRM</name>
<gene>
    <name evidence="1" type="ORF">HMPREF3293_00161</name>
</gene>
<reference evidence="2" key="1">
    <citation type="submission" date="2016-02" db="EMBL/GenBank/DDBJ databases">
        <authorList>
            <person name="Mitreva M."/>
            <person name="Pepin K.H."/>
            <person name="Mihindukulasuriya K.A."/>
            <person name="Fulton R."/>
            <person name="Fronick C."/>
            <person name="O'Laughlin M."/>
            <person name="Miner T."/>
            <person name="Herter B."/>
            <person name="Rosa B.A."/>
            <person name="Cordes M."/>
            <person name="Tomlinson C."/>
            <person name="Wollam A."/>
            <person name="Palsikar V.B."/>
            <person name="Mardis E.R."/>
            <person name="Wilson R.K."/>
        </authorList>
    </citation>
    <scope>NUCLEOTIDE SEQUENCE [LARGE SCALE GENOMIC DNA]</scope>
    <source>
        <strain evidence="2">DSM 22607</strain>
    </source>
</reference>
<evidence type="ECO:0000313" key="2">
    <source>
        <dbReference type="Proteomes" id="UP000070366"/>
    </source>
</evidence>
<dbReference type="GO" id="GO:0003824">
    <property type="term" value="F:catalytic activity"/>
    <property type="evidence" value="ECO:0007669"/>
    <property type="project" value="InterPro"/>
</dbReference>